<dbReference type="EMBL" id="GGFL01011138">
    <property type="protein sequence ID" value="MBW75316.1"/>
    <property type="molecule type" value="Transcribed_RNA"/>
</dbReference>
<name>A0A2M4DCQ2_ANODA</name>
<sequence>MYKLFVFLICYAICYIIHRIHGSWDLLVLRYATKLRNTRDKTRAIGLITPFLGPHSCPLFHAFIVGARFLLSFFFIAHTTG</sequence>
<organism evidence="1">
    <name type="scientific">Anopheles darlingi</name>
    <name type="common">Mosquito</name>
    <dbReference type="NCBI Taxonomy" id="43151"/>
    <lineage>
        <taxon>Eukaryota</taxon>
        <taxon>Metazoa</taxon>
        <taxon>Ecdysozoa</taxon>
        <taxon>Arthropoda</taxon>
        <taxon>Hexapoda</taxon>
        <taxon>Insecta</taxon>
        <taxon>Pterygota</taxon>
        <taxon>Neoptera</taxon>
        <taxon>Endopterygota</taxon>
        <taxon>Diptera</taxon>
        <taxon>Nematocera</taxon>
        <taxon>Culicoidea</taxon>
        <taxon>Culicidae</taxon>
        <taxon>Anophelinae</taxon>
        <taxon>Anopheles</taxon>
    </lineage>
</organism>
<evidence type="ECO:0000313" key="1">
    <source>
        <dbReference type="EMBL" id="MBW75316.1"/>
    </source>
</evidence>
<accession>A0A2M4DCQ2</accession>
<dbReference type="AlphaFoldDB" id="A0A2M4DCQ2"/>
<proteinExistence type="predicted"/>
<protein>
    <submittedName>
        <fullName evidence="1">Uncharacterized protein</fullName>
    </submittedName>
</protein>
<reference evidence="1" key="1">
    <citation type="submission" date="2018-01" db="EMBL/GenBank/DDBJ databases">
        <title>An insight into the sialome of Amazonian anophelines.</title>
        <authorList>
            <person name="Ribeiro J.M."/>
            <person name="Scarpassa V."/>
            <person name="Calvo E."/>
        </authorList>
    </citation>
    <scope>NUCLEOTIDE SEQUENCE</scope>
</reference>